<gene>
    <name evidence="1" type="ORF">BIW11_09188</name>
</gene>
<proteinExistence type="predicted"/>
<reference evidence="1 2" key="1">
    <citation type="journal article" date="2017" name="Gigascience">
        <title>Draft genome of the honey bee ectoparasitic mite, Tropilaelaps mercedesae, is shaped by the parasitic life history.</title>
        <authorList>
            <person name="Dong X."/>
            <person name="Armstrong S.D."/>
            <person name="Xia D."/>
            <person name="Makepeace B.L."/>
            <person name="Darby A.C."/>
            <person name="Kadowaki T."/>
        </authorList>
    </citation>
    <scope>NUCLEOTIDE SEQUENCE [LARGE SCALE GENOMIC DNA]</scope>
    <source>
        <strain evidence="1">Wuxi-XJTLU</strain>
    </source>
</reference>
<dbReference type="EMBL" id="MNPL01008360">
    <property type="protein sequence ID" value="OQR74266.1"/>
    <property type="molecule type" value="Genomic_DNA"/>
</dbReference>
<protein>
    <submittedName>
        <fullName evidence="1">Uncharacterized protein</fullName>
    </submittedName>
</protein>
<dbReference type="AlphaFoldDB" id="A0A1V9XLC8"/>
<name>A0A1V9XLC8_9ACAR</name>
<dbReference type="OrthoDB" id="10590656at2759"/>
<sequence>MSCLEKFGLLQPFKPMVMHVYADWYTSAFKYTEELQQDARFQCAHNVRNEEEIMGYDFETKENIINLNRYFEGLEQHKKMQEKAHFSEFEHNEDLQKEADNNTLRHMLIHQKTSTYANTTGRSLRSPNDSTSADRKVLISKTGNELTGKVAKESICVSSPTTNRVQVVQENWRSMLQFSVRVEFVENYDSVVCTVPAARAAVESLLASKFFTLCVDCRLAKCTRLDHGPKLHAIDLMKVRPHQLVLVASPRGQLFRGLVQVIRDPGTRPSGIGVGFVDKPGGIFTSQVFNCPTDIGAVPYALLRLELCEKTGSQHANIDNLKELRKGDVRMVRCHAIEGTTAFGVFADLIGEKPNYQTLKRIQ</sequence>
<keyword evidence="2" id="KW-1185">Reference proteome</keyword>
<evidence type="ECO:0000313" key="2">
    <source>
        <dbReference type="Proteomes" id="UP000192247"/>
    </source>
</evidence>
<accession>A0A1V9XLC8</accession>
<dbReference type="InParanoid" id="A0A1V9XLC8"/>
<organism evidence="1 2">
    <name type="scientific">Tropilaelaps mercedesae</name>
    <dbReference type="NCBI Taxonomy" id="418985"/>
    <lineage>
        <taxon>Eukaryota</taxon>
        <taxon>Metazoa</taxon>
        <taxon>Ecdysozoa</taxon>
        <taxon>Arthropoda</taxon>
        <taxon>Chelicerata</taxon>
        <taxon>Arachnida</taxon>
        <taxon>Acari</taxon>
        <taxon>Parasitiformes</taxon>
        <taxon>Mesostigmata</taxon>
        <taxon>Gamasina</taxon>
        <taxon>Dermanyssoidea</taxon>
        <taxon>Laelapidae</taxon>
        <taxon>Tropilaelaps</taxon>
    </lineage>
</organism>
<comment type="caution">
    <text evidence="1">The sequence shown here is derived from an EMBL/GenBank/DDBJ whole genome shotgun (WGS) entry which is preliminary data.</text>
</comment>
<dbReference type="Proteomes" id="UP000192247">
    <property type="component" value="Unassembled WGS sequence"/>
</dbReference>
<evidence type="ECO:0000313" key="1">
    <source>
        <dbReference type="EMBL" id="OQR74266.1"/>
    </source>
</evidence>